<feature type="transmembrane region" description="Helical" evidence="1">
    <location>
        <begin position="153"/>
        <end position="173"/>
    </location>
</feature>
<protein>
    <submittedName>
        <fullName evidence="2">Uncharacterized protein</fullName>
    </submittedName>
</protein>
<evidence type="ECO:0000313" key="2">
    <source>
        <dbReference type="EMBL" id="MEK7954259.1"/>
    </source>
</evidence>
<proteinExistence type="predicted"/>
<evidence type="ECO:0000256" key="1">
    <source>
        <dbReference type="SAM" id="Phobius"/>
    </source>
</evidence>
<reference evidence="2 3" key="1">
    <citation type="submission" date="2024-04" db="EMBL/GenBank/DDBJ databases">
        <title>Luteolibacter sp. isolated from soil.</title>
        <authorList>
            <person name="An J."/>
        </authorList>
    </citation>
    <scope>NUCLEOTIDE SEQUENCE [LARGE SCALE GENOMIC DNA]</scope>
    <source>
        <strain evidence="2 3">Y139</strain>
    </source>
</reference>
<feature type="transmembrane region" description="Helical" evidence="1">
    <location>
        <begin position="58"/>
        <end position="78"/>
    </location>
</feature>
<keyword evidence="3" id="KW-1185">Reference proteome</keyword>
<dbReference type="EMBL" id="JBBUKT010000017">
    <property type="protein sequence ID" value="MEK7954259.1"/>
    <property type="molecule type" value="Genomic_DNA"/>
</dbReference>
<comment type="caution">
    <text evidence="2">The sequence shown here is derived from an EMBL/GenBank/DDBJ whole genome shotgun (WGS) entry which is preliminary data.</text>
</comment>
<sequence>MAAVVLFFMPWLSIECSGRQMATQTGVEMITGKATPTQDAMRDHVHIEGRDESLGHSYLAGIALVAAGIGAVVAFMALGTGRKDLTRFSSGLCSCAFACLLVQAAVGFPAKRELLKGMAASLGAPQSGIPLDEPGRALAQEIAGRIQVTPQPWFYLELLLLAIPSAVFVNGLLDRVKFKGGGEPGA</sequence>
<dbReference type="Proteomes" id="UP001371305">
    <property type="component" value="Unassembled WGS sequence"/>
</dbReference>
<name>A0ABU9B4W7_9BACT</name>
<accession>A0ABU9B4W7</accession>
<evidence type="ECO:0000313" key="3">
    <source>
        <dbReference type="Proteomes" id="UP001371305"/>
    </source>
</evidence>
<dbReference type="RefSeq" id="WP_341408027.1">
    <property type="nucleotide sequence ID" value="NZ_JBBUKT010000017.1"/>
</dbReference>
<organism evidence="2 3">
    <name type="scientific">Luteolibacter soli</name>
    <dbReference type="NCBI Taxonomy" id="3135280"/>
    <lineage>
        <taxon>Bacteria</taxon>
        <taxon>Pseudomonadati</taxon>
        <taxon>Verrucomicrobiota</taxon>
        <taxon>Verrucomicrobiia</taxon>
        <taxon>Verrucomicrobiales</taxon>
        <taxon>Verrucomicrobiaceae</taxon>
        <taxon>Luteolibacter</taxon>
    </lineage>
</organism>
<keyword evidence="1" id="KW-1133">Transmembrane helix</keyword>
<keyword evidence="1" id="KW-0812">Transmembrane</keyword>
<feature type="transmembrane region" description="Helical" evidence="1">
    <location>
        <begin position="90"/>
        <end position="108"/>
    </location>
</feature>
<keyword evidence="1" id="KW-0472">Membrane</keyword>
<gene>
    <name evidence="2" type="ORF">WKV53_27320</name>
</gene>